<dbReference type="KEGG" id="parq:DSM112329_03850"/>
<evidence type="ECO:0000259" key="2">
    <source>
        <dbReference type="Pfam" id="PF08327"/>
    </source>
</evidence>
<evidence type="ECO:0000256" key="1">
    <source>
        <dbReference type="ARBA" id="ARBA00006817"/>
    </source>
</evidence>
<dbReference type="InterPro" id="IPR023393">
    <property type="entry name" value="START-like_dom_sf"/>
</dbReference>
<dbReference type="Gene3D" id="3.30.530.20">
    <property type="match status" value="1"/>
</dbReference>
<dbReference type="AlphaFoldDB" id="A0AAU7AZ24"/>
<protein>
    <recommendedName>
        <fullName evidence="2">Activator of Hsp90 ATPase homologue 1/2-like C-terminal domain-containing protein</fullName>
    </recommendedName>
</protein>
<feature type="domain" description="Activator of Hsp90 ATPase homologue 1/2-like C-terminal" evidence="2">
    <location>
        <begin position="16"/>
        <end position="104"/>
    </location>
</feature>
<dbReference type="Pfam" id="PF08327">
    <property type="entry name" value="AHSA1"/>
    <property type="match status" value="1"/>
</dbReference>
<evidence type="ECO:0000313" key="3">
    <source>
        <dbReference type="EMBL" id="XAY06972.1"/>
    </source>
</evidence>
<dbReference type="SUPFAM" id="SSF55961">
    <property type="entry name" value="Bet v1-like"/>
    <property type="match status" value="1"/>
</dbReference>
<gene>
    <name evidence="3" type="ORF">DSM112329_03850</name>
</gene>
<accession>A0AAU7AZ24</accession>
<dbReference type="RefSeq" id="WP_354698185.1">
    <property type="nucleotide sequence ID" value="NZ_CP114014.1"/>
</dbReference>
<name>A0AAU7AZ24_9ACTN</name>
<dbReference type="InterPro" id="IPR013538">
    <property type="entry name" value="ASHA1/2-like_C"/>
</dbReference>
<sequence length="133" mass="14021">MELHQDIVRREVVLDADLDTAWSALASADGLQTWLAESVDVEIAPGAKGTITDHDGVVRDATVEEVVPGRRVALRWAASGHEPTVVDLTLEPLGDDRTRLVVVEVPAAVVHAVSTQLVIAGTSAFRGPALVAA</sequence>
<proteinExistence type="inferred from homology"/>
<dbReference type="EMBL" id="CP114014">
    <property type="protein sequence ID" value="XAY06972.1"/>
    <property type="molecule type" value="Genomic_DNA"/>
</dbReference>
<organism evidence="3">
    <name type="scientific">Paraconexibacter sp. AEG42_29</name>
    <dbReference type="NCBI Taxonomy" id="2997339"/>
    <lineage>
        <taxon>Bacteria</taxon>
        <taxon>Bacillati</taxon>
        <taxon>Actinomycetota</taxon>
        <taxon>Thermoleophilia</taxon>
        <taxon>Solirubrobacterales</taxon>
        <taxon>Paraconexibacteraceae</taxon>
        <taxon>Paraconexibacter</taxon>
    </lineage>
</organism>
<reference evidence="3" key="1">
    <citation type="submission" date="2022-12" db="EMBL/GenBank/DDBJ databases">
        <title>Paraconexibacter alkalitolerans sp. nov. and Baekduia alba sp. nov., isolated from soil and emended description of the genera Paraconexibacter (Chun et al., 2020) and Baekduia (An et al., 2020).</title>
        <authorList>
            <person name="Vieira S."/>
            <person name="Huber K.J."/>
            <person name="Geppert A."/>
            <person name="Wolf J."/>
            <person name="Neumann-Schaal M."/>
            <person name="Muesken M."/>
            <person name="Overmann J."/>
        </authorList>
    </citation>
    <scope>NUCLEOTIDE SEQUENCE</scope>
    <source>
        <strain evidence="3">AEG42_29</strain>
    </source>
</reference>
<comment type="similarity">
    <text evidence="1">Belongs to the AHA1 family.</text>
</comment>